<accession>A0A7S4GI45</accession>
<dbReference type="GO" id="GO:0051539">
    <property type="term" value="F:4 iron, 4 sulfur cluster binding"/>
    <property type="evidence" value="ECO:0007669"/>
    <property type="project" value="UniProtKB-KW"/>
</dbReference>
<keyword evidence="4" id="KW-0560">Oxidoreductase</keyword>
<dbReference type="GO" id="GO:0046872">
    <property type="term" value="F:metal ion binding"/>
    <property type="evidence" value="ECO:0007669"/>
    <property type="project" value="UniProtKB-KW"/>
</dbReference>
<evidence type="ECO:0000256" key="5">
    <source>
        <dbReference type="ARBA" id="ARBA00023004"/>
    </source>
</evidence>
<comment type="pathway">
    <text evidence="8">Isoprenoid biosynthesis; dimethylallyl diphosphate biosynthesis; dimethylallyl diphosphate from (2E)-4-hydroxy-3-methylbutenyl diphosphate: step 1/1.</text>
</comment>
<comment type="similarity">
    <text evidence="9">Belongs to the IspH family.</text>
</comment>
<dbReference type="CDD" id="cd13944">
    <property type="entry name" value="lytB_ispH"/>
    <property type="match status" value="1"/>
</dbReference>
<dbReference type="Gene3D" id="3.40.50.11270">
    <property type="match status" value="1"/>
</dbReference>
<evidence type="ECO:0000256" key="12">
    <source>
        <dbReference type="SAM" id="Phobius"/>
    </source>
</evidence>
<dbReference type="NCBIfam" id="NF009911">
    <property type="entry name" value="PRK13371.1"/>
    <property type="match status" value="1"/>
</dbReference>
<feature type="transmembrane region" description="Helical" evidence="12">
    <location>
        <begin position="119"/>
        <end position="137"/>
    </location>
</feature>
<protein>
    <recommendedName>
        <fullName evidence="10">4-hydroxy-3-methylbut-2-enyl diphosphate reductase</fullName>
        <ecNumber evidence="10">1.17.7.4</ecNumber>
    </recommendedName>
</protein>
<feature type="region of interest" description="Disordered" evidence="11">
    <location>
        <begin position="57"/>
        <end position="80"/>
    </location>
</feature>
<gene>
    <name evidence="13" type="ORF">EGYM00163_LOCUS49138</name>
</gene>
<evidence type="ECO:0000256" key="7">
    <source>
        <dbReference type="ARBA" id="ARBA00046313"/>
    </source>
</evidence>
<keyword evidence="5" id="KW-0408">Iron</keyword>
<dbReference type="PANTHER" id="PTHR31619">
    <property type="entry name" value="4-HYDROXY-3-METHYLBUT-2-ENYL DIPHOSPHATE REDUCTASE, CHLOROPLASTIC"/>
    <property type="match status" value="1"/>
</dbReference>
<dbReference type="Pfam" id="PF02401">
    <property type="entry name" value="LYTB"/>
    <property type="match status" value="1"/>
</dbReference>
<evidence type="ECO:0000256" key="4">
    <source>
        <dbReference type="ARBA" id="ARBA00023002"/>
    </source>
</evidence>
<evidence type="ECO:0000256" key="10">
    <source>
        <dbReference type="ARBA" id="ARBA00047177"/>
    </source>
</evidence>
<keyword evidence="6" id="KW-0411">Iron-sulfur</keyword>
<dbReference type="Gene3D" id="3.40.1010.20">
    <property type="entry name" value="4-hydroxy-3-methylbut-2-enyl diphosphate reductase, catalytic domain"/>
    <property type="match status" value="2"/>
</dbReference>
<feature type="compositionally biased region" description="Low complexity" evidence="11">
    <location>
        <begin position="57"/>
        <end position="67"/>
    </location>
</feature>
<dbReference type="GO" id="GO:0019288">
    <property type="term" value="P:isopentenyl diphosphate biosynthetic process, methylerythritol 4-phosphate pathway"/>
    <property type="evidence" value="ECO:0007669"/>
    <property type="project" value="InterPro"/>
</dbReference>
<organism evidence="13">
    <name type="scientific">Eutreptiella gymnastica</name>
    <dbReference type="NCBI Taxonomy" id="73025"/>
    <lineage>
        <taxon>Eukaryota</taxon>
        <taxon>Discoba</taxon>
        <taxon>Euglenozoa</taxon>
        <taxon>Euglenida</taxon>
        <taxon>Spirocuta</taxon>
        <taxon>Euglenophyceae</taxon>
        <taxon>Eutreptiales</taxon>
        <taxon>Eutreptiaceae</taxon>
        <taxon>Eutreptiella</taxon>
    </lineage>
</organism>
<keyword evidence="12" id="KW-1133">Transmembrane helix</keyword>
<evidence type="ECO:0000256" key="6">
    <source>
        <dbReference type="ARBA" id="ARBA00023014"/>
    </source>
</evidence>
<evidence type="ECO:0000256" key="3">
    <source>
        <dbReference type="ARBA" id="ARBA00022723"/>
    </source>
</evidence>
<dbReference type="EMBL" id="HBJA01142506">
    <property type="protein sequence ID" value="CAE0837766.1"/>
    <property type="molecule type" value="Transcribed_RNA"/>
</dbReference>
<evidence type="ECO:0000256" key="9">
    <source>
        <dbReference type="ARBA" id="ARBA00046335"/>
    </source>
</evidence>
<evidence type="ECO:0000256" key="11">
    <source>
        <dbReference type="SAM" id="MobiDB-lite"/>
    </source>
</evidence>
<name>A0A7S4GI45_9EUGL</name>
<dbReference type="GO" id="GO:0051745">
    <property type="term" value="F:4-hydroxy-3-methylbut-2-enyl diphosphate reductase activity"/>
    <property type="evidence" value="ECO:0007669"/>
    <property type="project" value="UniProtKB-EC"/>
</dbReference>
<keyword evidence="12" id="KW-0812">Transmembrane</keyword>
<sequence>MATMHSNFATFSNGAVLEPQARRTQWTAPLAVAMGSAVGAALFVMVASGPQQAAYTAQSTTTATPPTLMRTGYSSRPDTRALPPSTYAARAPALAAASDADDRAPVPQGAPAGTQPHVLWSWVLLLGVPLAWALYGLRRGLLGASPTPVSLHAVAVNAETEEEFDARKFRRSLNKTGRYSRKLQKLPESVEQMEEDGVGYSRTGLVAQMRTGDFKFAVGDVTVELAEAYGFCWGVERAVQMAYEARKTFPDSKIHVTNEIIHNPTVNNRLLEMDMSIMETTTDAKSFAGLGEGDVAVLPAFGASVQEMQALNDKKVQIVDTTCPWVSKVWNAVGSQKDADHTSIVHGKWAHEETVATVSFAGKYLVVKDMEQAEYLANYILNGGDKDEFLKYYGAEAMSAGFDPEAMLDKIGLANQTTMLKGETVAIGKLLESTMMQKFGPQNLNEHYMVMDTICDATQERQDAMYKMMETASEYDLMLVVGGFNSSNTSHLQEICEHNKVKSFWIDSADRIDVDTNTILHKMSWGELVETKEWIPAGPLKVGVTSGASTPDKAIEDVLDKLFKIKDPNFKGIDPKECAPMVSPTH</sequence>
<dbReference type="HAMAP" id="MF_00191">
    <property type="entry name" value="IspH"/>
    <property type="match status" value="1"/>
</dbReference>
<dbReference type="InterPro" id="IPR003451">
    <property type="entry name" value="LytB/IspH"/>
</dbReference>
<proteinExistence type="inferred from homology"/>
<dbReference type="EC" id="1.17.7.4" evidence="10"/>
<comment type="cofactor">
    <cofactor evidence="1">
        <name>[4Fe-4S] cluster</name>
        <dbReference type="ChEBI" id="CHEBI:49883"/>
    </cofactor>
</comment>
<evidence type="ECO:0000256" key="2">
    <source>
        <dbReference type="ARBA" id="ARBA00022485"/>
    </source>
</evidence>
<evidence type="ECO:0000313" key="13">
    <source>
        <dbReference type="EMBL" id="CAE0837766.1"/>
    </source>
</evidence>
<keyword evidence="12" id="KW-0472">Membrane</keyword>
<evidence type="ECO:0000256" key="1">
    <source>
        <dbReference type="ARBA" id="ARBA00001966"/>
    </source>
</evidence>
<evidence type="ECO:0000256" key="8">
    <source>
        <dbReference type="ARBA" id="ARBA00046314"/>
    </source>
</evidence>
<keyword evidence="2" id="KW-0004">4Fe-4S</keyword>
<dbReference type="GO" id="GO:0050992">
    <property type="term" value="P:dimethylallyl diphosphate biosynthetic process"/>
    <property type="evidence" value="ECO:0007669"/>
    <property type="project" value="InterPro"/>
</dbReference>
<reference evidence="13" key="1">
    <citation type="submission" date="2021-01" db="EMBL/GenBank/DDBJ databases">
        <authorList>
            <person name="Corre E."/>
            <person name="Pelletier E."/>
            <person name="Niang G."/>
            <person name="Scheremetjew M."/>
            <person name="Finn R."/>
            <person name="Kale V."/>
            <person name="Holt S."/>
            <person name="Cochrane G."/>
            <person name="Meng A."/>
            <person name="Brown T."/>
            <person name="Cohen L."/>
        </authorList>
    </citation>
    <scope>NUCLEOTIDE SEQUENCE</scope>
    <source>
        <strain evidence="13">CCMP1594</strain>
    </source>
</reference>
<dbReference type="NCBIfam" id="TIGR00216">
    <property type="entry name" value="ispH_lytB"/>
    <property type="match status" value="1"/>
</dbReference>
<comment type="pathway">
    <text evidence="7">Isoprenoid biosynthesis; isopentenyl diphosphate biosynthesis via DXP pathway; isopentenyl diphosphate from 1-deoxy-D-xylulose 5-phosphate: step 6/6.</text>
</comment>
<dbReference type="AlphaFoldDB" id="A0A7S4GI45"/>
<feature type="transmembrane region" description="Helical" evidence="12">
    <location>
        <begin position="26"/>
        <end position="47"/>
    </location>
</feature>
<dbReference type="PANTHER" id="PTHR31619:SF5">
    <property type="entry name" value="4-HYDROXY-3-METHYLBUT-2-ENYL DIPHOSPHATE REDUCTASE, CHLOROPLASTIC"/>
    <property type="match status" value="1"/>
</dbReference>
<keyword evidence="3" id="KW-0479">Metal-binding</keyword>